<accession>A0ACB8VAH1</accession>
<keyword evidence="2" id="KW-1185">Reference proteome</keyword>
<proteinExistence type="predicted"/>
<protein>
    <submittedName>
        <fullName evidence="1">Uncharacterized protein</fullName>
    </submittedName>
</protein>
<evidence type="ECO:0000313" key="2">
    <source>
        <dbReference type="Proteomes" id="UP000831701"/>
    </source>
</evidence>
<dbReference type="EMBL" id="CM041553">
    <property type="protein sequence ID" value="KAI3352464.1"/>
    <property type="molecule type" value="Genomic_DNA"/>
</dbReference>
<name>A0ACB8VAH1_9TELE</name>
<dbReference type="Proteomes" id="UP000831701">
    <property type="component" value="Chromosome 23"/>
</dbReference>
<organism evidence="1 2">
    <name type="scientific">Scortum barcoo</name>
    <name type="common">barcoo grunter</name>
    <dbReference type="NCBI Taxonomy" id="214431"/>
    <lineage>
        <taxon>Eukaryota</taxon>
        <taxon>Metazoa</taxon>
        <taxon>Chordata</taxon>
        <taxon>Craniata</taxon>
        <taxon>Vertebrata</taxon>
        <taxon>Euteleostomi</taxon>
        <taxon>Actinopterygii</taxon>
        <taxon>Neopterygii</taxon>
        <taxon>Teleostei</taxon>
        <taxon>Neoteleostei</taxon>
        <taxon>Acanthomorphata</taxon>
        <taxon>Eupercaria</taxon>
        <taxon>Centrarchiformes</taxon>
        <taxon>Terapontoidei</taxon>
        <taxon>Terapontidae</taxon>
        <taxon>Scortum</taxon>
    </lineage>
</organism>
<comment type="caution">
    <text evidence="1">The sequence shown here is derived from an EMBL/GenBank/DDBJ whole genome shotgun (WGS) entry which is preliminary data.</text>
</comment>
<gene>
    <name evidence="1" type="ORF">L3Q82_005418</name>
</gene>
<sequence length="705" mass="80130">MDEDFVPEPEHLLTFVRKLKEVFDACDDDSDGFIRPEHFVRLGSQFGQAEQVKTLAKCLDPDSHGRINFKDFCRGVLTMKGYVGILKKKSGAQFITRPHEKAKSCYWLTLPHSFPVCLARPLASVSSHHTVLSLPLFTLFSCSPVSLLAVSSPSPPASVTGGSAAVQHLSDGYVRGNNIASECGKEEYEGSKEERVCPVIMCTRAYPDPECQLFPGEVEEPEEEVADEGRERESDRDSAVESTQGSDTSDGLIRPGDKEDALGDLFFPGEKCGQTSISVTSDLSTRSSASLNEEQFEDYGEGEEPDFTPSSPCPDDETRTNGYSDLGSSVPSSAGQTPRKVRQHYTGELMDVYCSQCSKKVNLLNDLEARLKNLKANRQLLHNSNLSSSNGSTEDLFRDSIDSCDIDINEKVTFLEKKVADLESEILINGDLKSKLKQENTQLVHRVHELEEQLKDQETRAELNLQEELRRHREAYSKMERDKNTQIELLTNRVKQLEDENSDISINLCRLKSQTEKLDEEKQRMTDKLEDTSLRLKDEMDLYRKMMDKLRQNRQQFQKEKEAMQELIEDLRRELEHLQLFKLEAERPGRSRSSSSGLSDFNNRSREVELEHEVKRLKQENQKLREQNDELNGQILSLSLYEAKTLFATQTKAQSLAAEIDNASRDQLMEALKEQEEINLRLRQYMDKIILSILDHNPSILEIKN</sequence>
<reference evidence="1" key="1">
    <citation type="submission" date="2022-04" db="EMBL/GenBank/DDBJ databases">
        <title>Jade perch genome.</title>
        <authorList>
            <person name="Chao B."/>
        </authorList>
    </citation>
    <scope>NUCLEOTIDE SEQUENCE</scope>
    <source>
        <strain evidence="1">CB-2022</strain>
    </source>
</reference>
<evidence type="ECO:0000313" key="1">
    <source>
        <dbReference type="EMBL" id="KAI3352464.1"/>
    </source>
</evidence>